<proteinExistence type="inferred from homology"/>
<evidence type="ECO:0000256" key="2">
    <source>
        <dbReference type="SAM" id="MobiDB-lite"/>
    </source>
</evidence>
<comment type="caution">
    <text evidence="3">The sequence shown here is derived from an EMBL/GenBank/DDBJ whole genome shotgun (WGS) entry which is preliminary data.</text>
</comment>
<feature type="compositionally biased region" description="Basic and acidic residues" evidence="2">
    <location>
        <begin position="540"/>
        <end position="549"/>
    </location>
</feature>
<evidence type="ECO:0000313" key="4">
    <source>
        <dbReference type="Proteomes" id="UP000807469"/>
    </source>
</evidence>
<evidence type="ECO:0000256" key="1">
    <source>
        <dbReference type="ARBA" id="ARBA00009078"/>
    </source>
</evidence>
<dbReference type="PANTHER" id="PTHR21531:SF0">
    <property type="entry name" value="PROTEIN LTV1 HOMOLOG"/>
    <property type="match status" value="1"/>
</dbReference>
<dbReference type="GO" id="GO:0042274">
    <property type="term" value="P:ribosomal small subunit biogenesis"/>
    <property type="evidence" value="ECO:0007669"/>
    <property type="project" value="InterPro"/>
</dbReference>
<dbReference type="GO" id="GO:0005634">
    <property type="term" value="C:nucleus"/>
    <property type="evidence" value="ECO:0007669"/>
    <property type="project" value="TreeGrafter"/>
</dbReference>
<protein>
    <submittedName>
        <fullName evidence="3">Low temperature viability protein</fullName>
    </submittedName>
</protein>
<organism evidence="3 4">
    <name type="scientific">Pholiota conissans</name>
    <dbReference type="NCBI Taxonomy" id="109636"/>
    <lineage>
        <taxon>Eukaryota</taxon>
        <taxon>Fungi</taxon>
        <taxon>Dikarya</taxon>
        <taxon>Basidiomycota</taxon>
        <taxon>Agaricomycotina</taxon>
        <taxon>Agaricomycetes</taxon>
        <taxon>Agaricomycetidae</taxon>
        <taxon>Agaricales</taxon>
        <taxon>Agaricineae</taxon>
        <taxon>Strophariaceae</taxon>
        <taxon>Pholiota</taxon>
    </lineage>
</organism>
<feature type="region of interest" description="Disordered" evidence="2">
    <location>
        <begin position="1"/>
        <end position="32"/>
    </location>
</feature>
<dbReference type="InterPro" id="IPR007307">
    <property type="entry name" value="Ltv1"/>
</dbReference>
<dbReference type="EMBL" id="MU155130">
    <property type="protein sequence ID" value="KAF9486523.1"/>
    <property type="molecule type" value="Genomic_DNA"/>
</dbReference>
<feature type="region of interest" description="Disordered" evidence="2">
    <location>
        <begin position="444"/>
        <end position="549"/>
    </location>
</feature>
<evidence type="ECO:0000313" key="3">
    <source>
        <dbReference type="EMBL" id="KAF9486523.1"/>
    </source>
</evidence>
<feature type="region of interest" description="Disordered" evidence="2">
    <location>
        <begin position="273"/>
        <end position="292"/>
    </location>
</feature>
<comment type="similarity">
    <text evidence="1">Belongs to the LTV1 family.</text>
</comment>
<dbReference type="Proteomes" id="UP000807469">
    <property type="component" value="Unassembled WGS sequence"/>
</dbReference>
<feature type="compositionally biased region" description="Basic and acidic residues" evidence="2">
    <location>
        <begin position="495"/>
        <end position="525"/>
    </location>
</feature>
<dbReference type="GO" id="GO:0005829">
    <property type="term" value="C:cytosol"/>
    <property type="evidence" value="ECO:0007669"/>
    <property type="project" value="TreeGrafter"/>
</dbReference>
<keyword evidence="4" id="KW-1185">Reference proteome</keyword>
<reference evidence="3" key="1">
    <citation type="submission" date="2020-11" db="EMBL/GenBank/DDBJ databases">
        <authorList>
            <consortium name="DOE Joint Genome Institute"/>
            <person name="Ahrendt S."/>
            <person name="Riley R."/>
            <person name="Andreopoulos W."/>
            <person name="Labutti K."/>
            <person name="Pangilinan J."/>
            <person name="Ruiz-Duenas F.J."/>
            <person name="Barrasa J.M."/>
            <person name="Sanchez-Garcia M."/>
            <person name="Camarero S."/>
            <person name="Miyauchi S."/>
            <person name="Serrano A."/>
            <person name="Linde D."/>
            <person name="Babiker R."/>
            <person name="Drula E."/>
            <person name="Ayuso-Fernandez I."/>
            <person name="Pacheco R."/>
            <person name="Padilla G."/>
            <person name="Ferreira P."/>
            <person name="Barriuso J."/>
            <person name="Kellner H."/>
            <person name="Castanera R."/>
            <person name="Alfaro M."/>
            <person name="Ramirez L."/>
            <person name="Pisabarro A.G."/>
            <person name="Kuo A."/>
            <person name="Tritt A."/>
            <person name="Lipzen A."/>
            <person name="He G."/>
            <person name="Yan M."/>
            <person name="Ng V."/>
            <person name="Cullen D."/>
            <person name="Martin F."/>
            <person name="Rosso M.-N."/>
            <person name="Henrissat B."/>
            <person name="Hibbett D."/>
            <person name="Martinez A.T."/>
            <person name="Grigoriev I.V."/>
        </authorList>
    </citation>
    <scope>NUCLEOTIDE SEQUENCE</scope>
    <source>
        <strain evidence="3">CIRM-BRFM 674</strain>
    </source>
</reference>
<dbReference type="GO" id="GO:0000056">
    <property type="term" value="P:ribosomal small subunit export from nucleus"/>
    <property type="evidence" value="ECO:0007669"/>
    <property type="project" value="TreeGrafter"/>
</dbReference>
<dbReference type="PANTHER" id="PTHR21531">
    <property type="entry name" value="LOW-TEMPERATURE VIABILITY PROTEIN LTV1-RELATED"/>
    <property type="match status" value="1"/>
</dbReference>
<gene>
    <name evidence="3" type="ORF">BDN70DRAFT_870092</name>
</gene>
<dbReference type="OrthoDB" id="5852896at2759"/>
<feature type="compositionally biased region" description="Low complexity" evidence="2">
    <location>
        <begin position="281"/>
        <end position="292"/>
    </location>
</feature>
<sequence length="549" mass="61912">MPPKSIFRQPGATHFQLVHRSQRDPLINDPDASKHVLKPFERENTKKGKSRADLETLLSPEEIGENRTNIGEASLYGVYFDDSEYDYMRHLRPVGMQEDGVESVLIEAPSTSKQKFKFKPKSKTITGIDLLDLPEGVLASSSELPRTYESQQAVPASIAGFQPDMDAHLRQVLEALEDDAFVEDELEDDFFAELVADGERGSDEEVNFEFREDGIDEAEGKLQPLDQENASWEERFANFKKSQIGTKGTSDDGYDSEGGDTVGTLPVMSVIGGKKRRKGASDASGYSMSSSSMFRNEALQTLDERFDQMILREYNEEEGGEDSYSHDGSDSDGAPDLITSRDDFDSMVNTFLNDFEILGRKMKPKMEGETGMENLDAFRRAMGQDERNRLAGDDEDEETNLDDLFLDEDKKDRWDCETILTTYTNLENHPRLIRARDPKPVPKIVLDRKTGLPSVLSKQDMPKNKPRNISFADSDDTDGSDTEDGNGRGQAVGRPRNETKEEKKARKASVKAERQQRRAEKKSTKDQFGAEVKDQKKRIANKELRLKKL</sequence>
<feature type="region of interest" description="Disordered" evidence="2">
    <location>
        <begin position="243"/>
        <end position="266"/>
    </location>
</feature>
<name>A0A9P5ZG64_9AGAR</name>
<dbReference type="Pfam" id="PF04180">
    <property type="entry name" value="LTV"/>
    <property type="match status" value="1"/>
</dbReference>
<feature type="compositionally biased region" description="Acidic residues" evidence="2">
    <location>
        <begin position="473"/>
        <end position="484"/>
    </location>
</feature>
<dbReference type="GO" id="GO:0030688">
    <property type="term" value="C:preribosome, small subunit precursor"/>
    <property type="evidence" value="ECO:0007669"/>
    <property type="project" value="TreeGrafter"/>
</dbReference>
<accession>A0A9P5ZG64</accession>
<dbReference type="AlphaFoldDB" id="A0A9P5ZG64"/>
<feature type="region of interest" description="Disordered" evidence="2">
    <location>
        <begin position="316"/>
        <end position="341"/>
    </location>
</feature>